<name>A0ACB7SMX8_HYAAI</name>
<proteinExistence type="predicted"/>
<dbReference type="Proteomes" id="UP000821845">
    <property type="component" value="Chromosome 3"/>
</dbReference>
<accession>A0ACB7SMX8</accession>
<organism evidence="1 2">
    <name type="scientific">Hyalomma asiaticum</name>
    <name type="common">Tick</name>
    <dbReference type="NCBI Taxonomy" id="266040"/>
    <lineage>
        <taxon>Eukaryota</taxon>
        <taxon>Metazoa</taxon>
        <taxon>Ecdysozoa</taxon>
        <taxon>Arthropoda</taxon>
        <taxon>Chelicerata</taxon>
        <taxon>Arachnida</taxon>
        <taxon>Acari</taxon>
        <taxon>Parasitiformes</taxon>
        <taxon>Ixodida</taxon>
        <taxon>Ixodoidea</taxon>
        <taxon>Ixodidae</taxon>
        <taxon>Hyalomminae</taxon>
        <taxon>Hyalomma</taxon>
    </lineage>
</organism>
<gene>
    <name evidence="1" type="ORF">HPB50_012815</name>
</gene>
<reference evidence="1" key="1">
    <citation type="submission" date="2020-05" db="EMBL/GenBank/DDBJ databases">
        <title>Large-scale comparative analyses of tick genomes elucidate their genetic diversity and vector capacities.</title>
        <authorList>
            <person name="Jia N."/>
            <person name="Wang J."/>
            <person name="Shi W."/>
            <person name="Du L."/>
            <person name="Sun Y."/>
            <person name="Zhan W."/>
            <person name="Jiang J."/>
            <person name="Wang Q."/>
            <person name="Zhang B."/>
            <person name="Ji P."/>
            <person name="Sakyi L.B."/>
            <person name="Cui X."/>
            <person name="Yuan T."/>
            <person name="Jiang B."/>
            <person name="Yang W."/>
            <person name="Lam T.T.-Y."/>
            <person name="Chang Q."/>
            <person name="Ding S."/>
            <person name="Wang X."/>
            <person name="Zhu J."/>
            <person name="Ruan X."/>
            <person name="Zhao L."/>
            <person name="Wei J."/>
            <person name="Que T."/>
            <person name="Du C."/>
            <person name="Cheng J."/>
            <person name="Dai P."/>
            <person name="Han X."/>
            <person name="Huang E."/>
            <person name="Gao Y."/>
            <person name="Liu J."/>
            <person name="Shao H."/>
            <person name="Ye R."/>
            <person name="Li L."/>
            <person name="Wei W."/>
            <person name="Wang X."/>
            <person name="Wang C."/>
            <person name="Yang T."/>
            <person name="Huo Q."/>
            <person name="Li W."/>
            <person name="Guo W."/>
            <person name="Chen H."/>
            <person name="Zhou L."/>
            <person name="Ni X."/>
            <person name="Tian J."/>
            <person name="Zhou Y."/>
            <person name="Sheng Y."/>
            <person name="Liu T."/>
            <person name="Pan Y."/>
            <person name="Xia L."/>
            <person name="Li J."/>
            <person name="Zhao F."/>
            <person name="Cao W."/>
        </authorList>
    </citation>
    <scope>NUCLEOTIDE SEQUENCE</scope>
    <source>
        <strain evidence="1">Hyas-2018</strain>
    </source>
</reference>
<dbReference type="EMBL" id="CM023483">
    <property type="protein sequence ID" value="KAH6936040.1"/>
    <property type="molecule type" value="Genomic_DNA"/>
</dbReference>
<sequence>MPIRLQLTRLSSTSGRPEEACSKAQDYADQISRRNWHEFYDSLQGTLSTKKTWGLLLRGLLATKPTKAVQKQHLHKLIHNHSGSEEELLQELQKKLCGSVAYATSKHTDEYAGTPNPELDRPFTQAELCAALSKLTRNTRPGKDGFIIDSLRLGLPIHKGLSGAAALPRLQRTLPLTRVVKRMANQRHGLKEEDMLSTALQSHNVRYALPGLKNPRNRKT</sequence>
<protein>
    <submittedName>
        <fullName evidence="1">Uncharacterized protein</fullName>
    </submittedName>
</protein>
<evidence type="ECO:0000313" key="2">
    <source>
        <dbReference type="Proteomes" id="UP000821845"/>
    </source>
</evidence>
<evidence type="ECO:0000313" key="1">
    <source>
        <dbReference type="EMBL" id="KAH6936040.1"/>
    </source>
</evidence>
<keyword evidence="2" id="KW-1185">Reference proteome</keyword>
<comment type="caution">
    <text evidence="1">The sequence shown here is derived from an EMBL/GenBank/DDBJ whole genome shotgun (WGS) entry which is preliminary data.</text>
</comment>